<accession>L9XYA7</accession>
<name>L9XYA7_9EURY</name>
<sequence>MTQVALGEDGEGLGPNEEFTTHDDVDTIGDLFSEHYVGSILHGGSSGPTQDGTEFVSGLNDLQEYNVENTDHGVPFIWGGDALHGNCFLDGCTSFPQRLNMGATRDLERVEAAAMHTGESVAAMGGHWNFGPTADLLRDMRWGRFFEGHSEDAMLLGEMARVRARGFECHDQVAATVKHFSGYGTPNIGNDRAHVRTSLRDLRTRQFPPQERALEEAKTVMVNSGAVNGKPAHASEWLLTTVLREHYEFDGVILTDWDDFDRKISNHEYVPDTEDGWRRAVKGGLDAGIDMCMCGAETPPTRFIETTIELVEDGEIDEQRIDESVRRILELKRDVGLLEEPYADETAIEGLVGGAQDVSEQLAKESLVLLENDDGTLPLEGSEEVLLTGPGVDNGTENRFLMQHGGWTLGWQGVEEGEPTEDGPRPRQSTIAGELSDRLGNRFTHVPTSFEADPYGTVQDFENGRFDLTDEQSDAIIDAAGTADAAVVVLGEGPHNEGFGDRDRMRLPEAQQELVALLADELDDEVPLVGVILAGSPRGTDETFQHLDSILFAGQPGSDTGVAVADVLFGEYNPSGKLPFTWESNVGFTPLFYDDYPPRQSVGAEDGMVQYEFGHGRSYTDWEYSAVSLSTNTVESPSSKPTVTAEVTVENTGDIDGEHIVEVYNTKSYGSVLQPHRRLVGFERVQVDAGDSVTVTVELDLSTLEVVPGDVPGTQPKVVEAGEYELSVGDRTMTLTIGQTEGISESEAIPIPHADSTENSRTARNLLALFQ</sequence>
<feature type="domain" description="Fibronectin type III-like" evidence="8">
    <location>
        <begin position="659"/>
        <end position="732"/>
    </location>
</feature>
<evidence type="ECO:0000313" key="10">
    <source>
        <dbReference type="Proteomes" id="UP000011531"/>
    </source>
</evidence>
<evidence type="ECO:0000256" key="4">
    <source>
        <dbReference type="ARBA" id="ARBA00022729"/>
    </source>
</evidence>
<dbReference type="Gene3D" id="2.60.40.10">
    <property type="entry name" value="Immunoglobulins"/>
    <property type="match status" value="1"/>
</dbReference>
<dbReference type="STRING" id="1227498.C492_00764"/>
<feature type="region of interest" description="Disordered" evidence="7">
    <location>
        <begin position="1"/>
        <end position="20"/>
    </location>
</feature>
<dbReference type="Gene3D" id="3.40.50.1700">
    <property type="entry name" value="Glycoside hydrolase family 3 C-terminal domain"/>
    <property type="match status" value="1"/>
</dbReference>
<dbReference type="Pfam" id="PF01915">
    <property type="entry name" value="Glyco_hydro_3_C"/>
    <property type="match status" value="1"/>
</dbReference>
<dbReference type="SUPFAM" id="SSF51445">
    <property type="entry name" value="(Trans)glycosidases"/>
    <property type="match status" value="1"/>
</dbReference>
<dbReference type="Pfam" id="PF00933">
    <property type="entry name" value="Glyco_hydro_3"/>
    <property type="match status" value="1"/>
</dbReference>
<dbReference type="InterPro" id="IPR002772">
    <property type="entry name" value="Glyco_hydro_3_C"/>
</dbReference>
<dbReference type="InterPro" id="IPR017853">
    <property type="entry name" value="GH"/>
</dbReference>
<evidence type="ECO:0000256" key="5">
    <source>
        <dbReference type="ARBA" id="ARBA00022801"/>
    </source>
</evidence>
<evidence type="ECO:0000259" key="8">
    <source>
        <dbReference type="SMART" id="SM01217"/>
    </source>
</evidence>
<protein>
    <recommendedName>
        <fullName evidence="3">beta-glucosidase</fullName>
        <ecNumber evidence="3">3.2.1.21</ecNumber>
    </recommendedName>
</protein>
<dbReference type="InterPro" id="IPR026891">
    <property type="entry name" value="Fn3-like"/>
</dbReference>
<dbReference type="EC" id="3.2.1.21" evidence="3"/>
<comment type="catalytic activity">
    <reaction evidence="1">
        <text>Hydrolysis of terminal, non-reducing beta-D-glucosyl residues with release of beta-D-glucose.</text>
        <dbReference type="EC" id="3.2.1.21"/>
    </reaction>
</comment>
<evidence type="ECO:0000256" key="3">
    <source>
        <dbReference type="ARBA" id="ARBA00012744"/>
    </source>
</evidence>
<evidence type="ECO:0000256" key="2">
    <source>
        <dbReference type="ARBA" id="ARBA00005336"/>
    </source>
</evidence>
<dbReference type="PANTHER" id="PTHR30620:SF16">
    <property type="entry name" value="LYSOSOMAL BETA GLUCOSIDASE"/>
    <property type="match status" value="1"/>
</dbReference>
<organism evidence="9 10">
    <name type="scientific">Natronococcus jeotgali DSM 18795</name>
    <dbReference type="NCBI Taxonomy" id="1227498"/>
    <lineage>
        <taxon>Archaea</taxon>
        <taxon>Methanobacteriati</taxon>
        <taxon>Methanobacteriota</taxon>
        <taxon>Stenosarchaea group</taxon>
        <taxon>Halobacteria</taxon>
        <taxon>Halobacteriales</taxon>
        <taxon>Natrialbaceae</taxon>
        <taxon>Natronococcus</taxon>
    </lineage>
</organism>
<evidence type="ECO:0000313" key="9">
    <source>
        <dbReference type="EMBL" id="ELY66411.1"/>
    </source>
</evidence>
<dbReference type="PRINTS" id="PR00133">
    <property type="entry name" value="GLHYDRLASE3"/>
</dbReference>
<dbReference type="InterPro" id="IPR051915">
    <property type="entry name" value="Cellulose_Degrad_GH3"/>
</dbReference>
<dbReference type="InterPro" id="IPR013783">
    <property type="entry name" value="Ig-like_fold"/>
</dbReference>
<dbReference type="GO" id="GO:0009251">
    <property type="term" value="P:glucan catabolic process"/>
    <property type="evidence" value="ECO:0007669"/>
    <property type="project" value="TreeGrafter"/>
</dbReference>
<dbReference type="Gene3D" id="3.20.20.300">
    <property type="entry name" value="Glycoside hydrolase, family 3, N-terminal domain"/>
    <property type="match status" value="1"/>
</dbReference>
<dbReference type="PATRIC" id="fig|1227498.3.peg.139"/>
<dbReference type="InterPro" id="IPR036881">
    <property type="entry name" value="Glyco_hydro_3_C_sf"/>
</dbReference>
<gene>
    <name evidence="9" type="ORF">C492_00764</name>
</gene>
<dbReference type="AlphaFoldDB" id="L9XYA7"/>
<evidence type="ECO:0000256" key="7">
    <source>
        <dbReference type="SAM" id="MobiDB-lite"/>
    </source>
</evidence>
<dbReference type="EMBL" id="AOIA01000017">
    <property type="protein sequence ID" value="ELY66411.1"/>
    <property type="molecule type" value="Genomic_DNA"/>
</dbReference>
<comment type="caution">
    <text evidence="9">The sequence shown here is derived from an EMBL/GenBank/DDBJ whole genome shotgun (WGS) entry which is preliminary data.</text>
</comment>
<proteinExistence type="inferred from homology"/>
<evidence type="ECO:0000256" key="6">
    <source>
        <dbReference type="ARBA" id="ARBA00023295"/>
    </source>
</evidence>
<evidence type="ECO:0000256" key="1">
    <source>
        <dbReference type="ARBA" id="ARBA00000448"/>
    </source>
</evidence>
<dbReference type="Proteomes" id="UP000011531">
    <property type="component" value="Unassembled WGS sequence"/>
</dbReference>
<reference evidence="9 10" key="1">
    <citation type="journal article" date="2014" name="PLoS Genet.">
        <title>Phylogenetically driven sequencing of extremely halophilic archaea reveals strategies for static and dynamic osmo-response.</title>
        <authorList>
            <person name="Becker E.A."/>
            <person name="Seitzer P.M."/>
            <person name="Tritt A."/>
            <person name="Larsen D."/>
            <person name="Krusor M."/>
            <person name="Yao A.I."/>
            <person name="Wu D."/>
            <person name="Madern D."/>
            <person name="Eisen J.A."/>
            <person name="Darling A.E."/>
            <person name="Facciotti M.T."/>
        </authorList>
    </citation>
    <scope>NUCLEOTIDE SEQUENCE [LARGE SCALE GENOMIC DNA]</scope>
    <source>
        <strain evidence="9 10">DSM 18795</strain>
    </source>
</reference>
<dbReference type="InterPro" id="IPR001764">
    <property type="entry name" value="Glyco_hydro_3_N"/>
</dbReference>
<dbReference type="InterPro" id="IPR036962">
    <property type="entry name" value="Glyco_hydro_3_N_sf"/>
</dbReference>
<keyword evidence="10" id="KW-1185">Reference proteome</keyword>
<dbReference type="SUPFAM" id="SSF52279">
    <property type="entry name" value="Beta-D-glucan exohydrolase, C-terminal domain"/>
    <property type="match status" value="1"/>
</dbReference>
<keyword evidence="6" id="KW-0326">Glycosidase</keyword>
<dbReference type="Pfam" id="PF14310">
    <property type="entry name" value="Fn3-like"/>
    <property type="match status" value="1"/>
</dbReference>
<dbReference type="PANTHER" id="PTHR30620">
    <property type="entry name" value="PERIPLASMIC BETA-GLUCOSIDASE-RELATED"/>
    <property type="match status" value="1"/>
</dbReference>
<keyword evidence="4" id="KW-0732">Signal</keyword>
<comment type="similarity">
    <text evidence="2">Belongs to the glycosyl hydrolase 3 family.</text>
</comment>
<dbReference type="SMART" id="SM01217">
    <property type="entry name" value="Fn3_like"/>
    <property type="match status" value="1"/>
</dbReference>
<keyword evidence="5" id="KW-0378">Hydrolase</keyword>
<dbReference type="GO" id="GO:0008422">
    <property type="term" value="F:beta-glucosidase activity"/>
    <property type="evidence" value="ECO:0007669"/>
    <property type="project" value="UniProtKB-EC"/>
</dbReference>